<comment type="similarity">
    <text evidence="1">Belongs to the short-chain dehydrogenases/reductases (SDR) family.</text>
</comment>
<dbReference type="Proteomes" id="UP001195624">
    <property type="component" value="Unassembled WGS sequence"/>
</dbReference>
<protein>
    <submittedName>
        <fullName evidence="4">NAD(P)-dependent dehydrogenase (Short-subunit alcohol dehydrogenase family)</fullName>
    </submittedName>
</protein>
<evidence type="ECO:0000313" key="4">
    <source>
        <dbReference type="EMBL" id="MBP2170762.1"/>
    </source>
</evidence>
<dbReference type="Pfam" id="PF00106">
    <property type="entry name" value="adh_short"/>
    <property type="match status" value="1"/>
</dbReference>
<dbReference type="Gene3D" id="3.40.50.720">
    <property type="entry name" value="NAD(P)-binding Rossmann-like Domain"/>
    <property type="match status" value="1"/>
</dbReference>
<dbReference type="EMBL" id="JAGGMQ010000001">
    <property type="protein sequence ID" value="MBP2170762.1"/>
    <property type="molecule type" value="Genomic_DNA"/>
</dbReference>
<dbReference type="RefSeq" id="WP_017801301.1">
    <property type="nucleotide sequence ID" value="NZ_JAGGMQ010000001.1"/>
</dbReference>
<proteinExistence type="inferred from homology"/>
<keyword evidence="3" id="KW-1133">Transmembrane helix</keyword>
<dbReference type="PANTHER" id="PTHR24320">
    <property type="entry name" value="RETINOL DEHYDROGENASE"/>
    <property type="match status" value="1"/>
</dbReference>
<keyword evidence="5" id="KW-1185">Reference proteome</keyword>
<evidence type="ECO:0000256" key="3">
    <source>
        <dbReference type="SAM" id="Phobius"/>
    </source>
</evidence>
<accession>A0ABS4PDQ2</accession>
<feature type="transmembrane region" description="Helical" evidence="3">
    <location>
        <begin position="23"/>
        <end position="47"/>
    </location>
</feature>
<keyword evidence="3" id="KW-0812">Transmembrane</keyword>
<sequence>MRTDFSAVVAQLLVNQSLSRRQIMIRLLSLSMLSSIFPLNVLAAIASDAIIPTQNKKRVLITGSSGGLGFMAATMLARQGHKVVVHGRSAQRTQETLEKIPEAEAGVHGDFSSLQQVKDLADQANKLGRFDAVIHNAAIGTRESRLIKSEDGYPQVLAINTLAPYVLTALMQKPERLIYMSSSMQFGVDGNEALNDLLWQQREWQGYTAYSESKFLDAMLAFSIARLWPGVYANTVDPGWVPTRMGGSGAPDDLHQGHLTQGWLAVSDEPAAKVSGRHFHHMQQQKTNPDTLNLALQDRFLMQCEQLTSVKLAG</sequence>
<dbReference type="InterPro" id="IPR002347">
    <property type="entry name" value="SDR_fam"/>
</dbReference>
<gene>
    <name evidence="4" type="ORF">J2125_003954</name>
</gene>
<evidence type="ECO:0000256" key="2">
    <source>
        <dbReference type="ARBA" id="ARBA00023002"/>
    </source>
</evidence>
<dbReference type="InterPro" id="IPR036291">
    <property type="entry name" value="NAD(P)-bd_dom_sf"/>
</dbReference>
<evidence type="ECO:0000256" key="1">
    <source>
        <dbReference type="ARBA" id="ARBA00006484"/>
    </source>
</evidence>
<dbReference type="SUPFAM" id="SSF51735">
    <property type="entry name" value="NAD(P)-binding Rossmann-fold domains"/>
    <property type="match status" value="1"/>
</dbReference>
<dbReference type="PRINTS" id="PR00081">
    <property type="entry name" value="GDHRDH"/>
</dbReference>
<dbReference type="PANTHER" id="PTHR24320:SF274">
    <property type="entry name" value="CHAIN DEHYDROGENASE, PUTATIVE (AFU_ORTHOLOGUE AFUA_4G00440)-RELATED"/>
    <property type="match status" value="1"/>
</dbReference>
<comment type="caution">
    <text evidence="4">The sequence shown here is derived from an EMBL/GenBank/DDBJ whole genome shotgun (WGS) entry which is preliminary data.</text>
</comment>
<name>A0ABS4PDQ2_9GAMM</name>
<organism evidence="4 5">
    <name type="scientific">Winslowiella toletana</name>
    <dbReference type="NCBI Taxonomy" id="92490"/>
    <lineage>
        <taxon>Bacteria</taxon>
        <taxon>Pseudomonadati</taxon>
        <taxon>Pseudomonadota</taxon>
        <taxon>Gammaproteobacteria</taxon>
        <taxon>Enterobacterales</taxon>
        <taxon>Erwiniaceae</taxon>
        <taxon>Winslowiella</taxon>
    </lineage>
</organism>
<reference evidence="5" key="1">
    <citation type="submission" date="2023-07" db="EMBL/GenBank/DDBJ databases">
        <title>Genome mining of underrepresented organisms for secondary metabolites.</title>
        <authorList>
            <person name="D'Agostino P.M."/>
        </authorList>
    </citation>
    <scope>NUCLEOTIDE SEQUENCE [LARGE SCALE GENOMIC DNA]</scope>
    <source>
        <strain evidence="5">WS4403</strain>
    </source>
</reference>
<evidence type="ECO:0000313" key="5">
    <source>
        <dbReference type="Proteomes" id="UP001195624"/>
    </source>
</evidence>
<keyword evidence="3" id="KW-0472">Membrane</keyword>
<keyword evidence="2" id="KW-0560">Oxidoreductase</keyword>